<dbReference type="RefSeq" id="WP_209361278.1">
    <property type="nucleotide sequence ID" value="NZ_JAGISH010000006.1"/>
</dbReference>
<comment type="subcellular location">
    <subcellularLocation>
        <location evidence="1">Cell membrane</location>
        <topology evidence="1">Multi-pass membrane protein</topology>
    </subcellularLocation>
</comment>
<keyword evidence="6 7" id="KW-0472">Membrane</keyword>
<organism evidence="8 9">
    <name type="scientific">Sagittula salina</name>
    <dbReference type="NCBI Taxonomy" id="2820268"/>
    <lineage>
        <taxon>Bacteria</taxon>
        <taxon>Pseudomonadati</taxon>
        <taxon>Pseudomonadota</taxon>
        <taxon>Alphaproteobacteria</taxon>
        <taxon>Rhodobacterales</taxon>
        <taxon>Roseobacteraceae</taxon>
        <taxon>Sagittula</taxon>
    </lineage>
</organism>
<dbReference type="EMBL" id="JAGISH010000006">
    <property type="protein sequence ID" value="MBP0483345.1"/>
    <property type="molecule type" value="Genomic_DNA"/>
</dbReference>
<evidence type="ECO:0000256" key="7">
    <source>
        <dbReference type="SAM" id="Phobius"/>
    </source>
</evidence>
<evidence type="ECO:0000256" key="1">
    <source>
        <dbReference type="ARBA" id="ARBA00004651"/>
    </source>
</evidence>
<dbReference type="Proteomes" id="UP000675940">
    <property type="component" value="Unassembled WGS sequence"/>
</dbReference>
<keyword evidence="8" id="KW-0966">Cell projection</keyword>
<keyword evidence="8" id="KW-0282">Flagellum</keyword>
<gene>
    <name evidence="8" type="ORF">J5474_12680</name>
</gene>
<protein>
    <submittedName>
        <fullName evidence="8">Flagellar biosynthetic protein FliQ</fullName>
    </submittedName>
</protein>
<evidence type="ECO:0000313" key="9">
    <source>
        <dbReference type="Proteomes" id="UP000675940"/>
    </source>
</evidence>
<dbReference type="GO" id="GO:0009306">
    <property type="term" value="P:protein secretion"/>
    <property type="evidence" value="ECO:0007669"/>
    <property type="project" value="InterPro"/>
</dbReference>
<evidence type="ECO:0000313" key="8">
    <source>
        <dbReference type="EMBL" id="MBP0483345.1"/>
    </source>
</evidence>
<dbReference type="PRINTS" id="PR00952">
    <property type="entry name" value="TYPE3IMQPROT"/>
</dbReference>
<keyword evidence="4 7" id="KW-0812">Transmembrane</keyword>
<keyword evidence="9" id="KW-1185">Reference proteome</keyword>
<evidence type="ECO:0000256" key="3">
    <source>
        <dbReference type="ARBA" id="ARBA00022475"/>
    </source>
</evidence>
<accession>A0A940MP76</accession>
<comment type="caution">
    <text evidence="8">The sequence shown here is derived from an EMBL/GenBank/DDBJ whole genome shotgun (WGS) entry which is preliminary data.</text>
</comment>
<dbReference type="Pfam" id="PF01313">
    <property type="entry name" value="Bac_export_3"/>
    <property type="match status" value="1"/>
</dbReference>
<proteinExistence type="inferred from homology"/>
<dbReference type="PANTHER" id="PTHR34040">
    <property type="entry name" value="FLAGELLAR BIOSYNTHETIC PROTEIN FLIQ"/>
    <property type="match status" value="1"/>
</dbReference>
<dbReference type="InterPro" id="IPR002191">
    <property type="entry name" value="Bac_export_3"/>
</dbReference>
<evidence type="ECO:0000256" key="6">
    <source>
        <dbReference type="ARBA" id="ARBA00023136"/>
    </source>
</evidence>
<dbReference type="GO" id="GO:0005886">
    <property type="term" value="C:plasma membrane"/>
    <property type="evidence" value="ECO:0007669"/>
    <property type="project" value="UniProtKB-SubCell"/>
</dbReference>
<dbReference type="AlphaFoldDB" id="A0A940MP76"/>
<name>A0A940MP76_9RHOB</name>
<dbReference type="PIRSF" id="PIRSF004669">
    <property type="entry name" value="FliQ"/>
    <property type="match status" value="1"/>
</dbReference>
<reference evidence="8" key="1">
    <citation type="submission" date="2021-03" db="EMBL/GenBank/DDBJ databases">
        <title>Sagittula salina sp. nov. strain M10.9X isolated from the marine waste.</title>
        <authorList>
            <person name="Satari L."/>
            <person name="Molina-Menor E."/>
            <person name="Vidal-Verdu A."/>
            <person name="Pascual J."/>
            <person name="Pereto J."/>
            <person name="Porcar M."/>
        </authorList>
    </citation>
    <scope>NUCLEOTIDE SEQUENCE</scope>
    <source>
        <strain evidence="8">M10.9X</strain>
    </source>
</reference>
<evidence type="ECO:0000256" key="2">
    <source>
        <dbReference type="ARBA" id="ARBA00006156"/>
    </source>
</evidence>
<feature type="transmembrane region" description="Helical" evidence="7">
    <location>
        <begin position="51"/>
        <end position="70"/>
    </location>
</feature>
<keyword evidence="5 7" id="KW-1133">Transmembrane helix</keyword>
<keyword evidence="8" id="KW-0969">Cilium</keyword>
<evidence type="ECO:0000256" key="4">
    <source>
        <dbReference type="ARBA" id="ARBA00022692"/>
    </source>
</evidence>
<evidence type="ECO:0000256" key="5">
    <source>
        <dbReference type="ARBA" id="ARBA00022989"/>
    </source>
</evidence>
<sequence length="89" mass="9605">MLTETVFFDTLRMGLWVAAVTSIPILSAALIAGVGIGLLQALTSIQEMTLTFVPKLLAIVAVFWMSMSFMTNTLVGFFQDHIIPIITGG</sequence>
<dbReference type="PANTHER" id="PTHR34040:SF2">
    <property type="entry name" value="FLAGELLAR BIOSYNTHETIC PROTEIN FLIQ"/>
    <property type="match status" value="1"/>
</dbReference>
<keyword evidence="3" id="KW-1003">Cell membrane</keyword>
<feature type="transmembrane region" description="Helical" evidence="7">
    <location>
        <begin position="15"/>
        <end position="39"/>
    </location>
</feature>
<comment type="similarity">
    <text evidence="2">Belongs to the FliQ/MopD/SpaQ family.</text>
</comment>